<comment type="caution">
    <text evidence="6">The sequence shown here is derived from an EMBL/GenBank/DDBJ whole genome shotgun (WGS) entry which is preliminary data.</text>
</comment>
<gene>
    <name evidence="6" type="ORF">M0812_16393</name>
</gene>
<evidence type="ECO:0000313" key="6">
    <source>
        <dbReference type="EMBL" id="KAJ3440335.1"/>
    </source>
</evidence>
<feature type="compositionally biased region" description="Basic residues" evidence="4">
    <location>
        <begin position="654"/>
        <end position="665"/>
    </location>
</feature>
<evidence type="ECO:0000256" key="1">
    <source>
        <dbReference type="ARBA" id="ARBA00009312"/>
    </source>
</evidence>
<feature type="chain" id="PRO_5043574770" evidence="5">
    <location>
        <begin position="28"/>
        <end position="703"/>
    </location>
</feature>
<dbReference type="PROSITE" id="PS00578">
    <property type="entry name" value="RIBOSOMAL_S6E"/>
    <property type="match status" value="1"/>
</dbReference>
<evidence type="ECO:0000256" key="3">
    <source>
        <dbReference type="ARBA" id="ARBA00023274"/>
    </source>
</evidence>
<sequence>MFRFDTKIRITIFLLVVFSCLSVQVESFPFSDDGITNPPSFWQRFRLKEFNEKRPFFQWWYFAIQDFDKSQTFIFTYGYSKCIKTVENNGAYIMIGYFDRATKERWSLYYKFPLDQFKYTQYFNVSYGNAEFQLEPIDDNTLNIKGKMLNPSQAWFCKNCTMDRKVTWDLQLKRIEGWYGEQDLEIGEDIMGLIGWNTFAHDSLISGKIIVDNKVFAYTNTPRFRIYADMNWGDYLPNGKGRDFAWGWFNIIFPAADPQNDVAIIAGTGKTWTDDLIKASNGSFCNIKIKDEREGFRQVVIWEDTPEEDIVLATAGKNEKLYEYTVIRTDWKNITDKLGTSEIPLSQVVIIKSSKWSIEMNYNIDPELMSRMVFASENGIFSDWEGFNLDAQITVKDTAGKIIYKNHSKSAGISFGAQWKINFPTSGKSNLNNTMKLNIANPVTGLQKVIDIDDERKLAYFWEKRISQEIIGDPLGEEFKGYIFKITGGNDKQGFPMMQGVLVSTRARLLLREGHPCYRPKRKGERIRRNVRGCILGPDLGVINLIVVKKGENDIAGLTDSIVPRRLGPKRANNIRKLFALKKDEDVRKYAIRREVQPKNEGGKIKTKAPKIQRLITPKLLRRKREKISQKRARFLKNKKQKEWYKNIVKQRRKEATRYQRRKDAKNRSEKDIAHLKKKKERKKKRRLIRKEKRIQNKKINKK</sequence>
<dbReference type="AlphaFoldDB" id="A0AAV7ZK21"/>
<dbReference type="PANTHER" id="PTHR11502">
    <property type="entry name" value="40S RIBOSOMAL PROTEIN S6"/>
    <property type="match status" value="1"/>
</dbReference>
<comment type="similarity">
    <text evidence="1">Belongs to the eukaryotic ribosomal protein eS6 family.</text>
</comment>
<dbReference type="EMBL" id="JANTQA010000032">
    <property type="protein sequence ID" value="KAJ3440335.1"/>
    <property type="molecule type" value="Genomic_DNA"/>
</dbReference>
<dbReference type="GO" id="GO:0003735">
    <property type="term" value="F:structural constituent of ribosome"/>
    <property type="evidence" value="ECO:0007669"/>
    <property type="project" value="InterPro"/>
</dbReference>
<feature type="signal peptide" evidence="5">
    <location>
        <begin position="1"/>
        <end position="27"/>
    </location>
</feature>
<dbReference type="Proteomes" id="UP001146793">
    <property type="component" value="Unassembled WGS sequence"/>
</dbReference>
<evidence type="ECO:0000313" key="7">
    <source>
        <dbReference type="Proteomes" id="UP001146793"/>
    </source>
</evidence>
<proteinExistence type="inferred from homology"/>
<dbReference type="PROSITE" id="PS51257">
    <property type="entry name" value="PROKAR_LIPOPROTEIN"/>
    <property type="match status" value="1"/>
</dbReference>
<dbReference type="GO" id="GO:1990904">
    <property type="term" value="C:ribonucleoprotein complex"/>
    <property type="evidence" value="ECO:0007669"/>
    <property type="project" value="UniProtKB-KW"/>
</dbReference>
<dbReference type="GO" id="GO:0005840">
    <property type="term" value="C:ribosome"/>
    <property type="evidence" value="ECO:0007669"/>
    <property type="project" value="UniProtKB-KW"/>
</dbReference>
<keyword evidence="5" id="KW-0732">Signal</keyword>
<feature type="compositionally biased region" description="Basic and acidic residues" evidence="4">
    <location>
        <begin position="666"/>
        <end position="675"/>
    </location>
</feature>
<feature type="compositionally biased region" description="Basic residues" evidence="4">
    <location>
        <begin position="676"/>
        <end position="703"/>
    </location>
</feature>
<organism evidence="6 7">
    <name type="scientific">Anaeramoeba flamelloides</name>
    <dbReference type="NCBI Taxonomy" id="1746091"/>
    <lineage>
        <taxon>Eukaryota</taxon>
        <taxon>Metamonada</taxon>
        <taxon>Anaeramoebidae</taxon>
        <taxon>Anaeramoeba</taxon>
    </lineage>
</organism>
<dbReference type="Pfam" id="PF01092">
    <property type="entry name" value="Ribosomal_S6e"/>
    <property type="match status" value="1"/>
</dbReference>
<keyword evidence="3" id="KW-0687">Ribonucleoprotein</keyword>
<keyword evidence="2 6" id="KW-0689">Ribosomal protein</keyword>
<protein>
    <submittedName>
        <fullName evidence="6">40S ribosomal protein S6</fullName>
    </submittedName>
</protein>
<dbReference type="GO" id="GO:0006412">
    <property type="term" value="P:translation"/>
    <property type="evidence" value="ECO:0007669"/>
    <property type="project" value="InterPro"/>
</dbReference>
<dbReference type="HAMAP" id="MF_00512">
    <property type="entry name" value="Ribosomal_eS6"/>
    <property type="match status" value="1"/>
</dbReference>
<dbReference type="InterPro" id="IPR020924">
    <property type="entry name" value="Ribosomal_eS6_arc"/>
</dbReference>
<evidence type="ECO:0000256" key="2">
    <source>
        <dbReference type="ARBA" id="ARBA00022980"/>
    </source>
</evidence>
<feature type="region of interest" description="Disordered" evidence="4">
    <location>
        <begin position="654"/>
        <end position="703"/>
    </location>
</feature>
<dbReference type="Gene3D" id="1.20.5.2650">
    <property type="match status" value="1"/>
</dbReference>
<dbReference type="InterPro" id="IPR018282">
    <property type="entry name" value="Ribosomal_eS6_CS"/>
</dbReference>
<reference evidence="6" key="1">
    <citation type="submission" date="2022-08" db="EMBL/GenBank/DDBJ databases">
        <title>Novel sulphate-reducing endosymbionts in the free-living metamonad Anaeramoeba.</title>
        <authorList>
            <person name="Jerlstrom-Hultqvist J."/>
            <person name="Cepicka I."/>
            <person name="Gallot-Lavallee L."/>
            <person name="Salas-Leiva D."/>
            <person name="Curtis B.A."/>
            <person name="Zahonova K."/>
            <person name="Pipaliya S."/>
            <person name="Dacks J."/>
            <person name="Roger A.J."/>
        </authorList>
    </citation>
    <scope>NUCLEOTIDE SEQUENCE</scope>
    <source>
        <strain evidence="6">Busselton2</strain>
    </source>
</reference>
<accession>A0AAV7ZK21</accession>
<dbReference type="SMART" id="SM01405">
    <property type="entry name" value="Ribosomal_S6e"/>
    <property type="match status" value="1"/>
</dbReference>
<dbReference type="InterPro" id="IPR001377">
    <property type="entry name" value="Ribosomal_eS6"/>
</dbReference>
<evidence type="ECO:0000256" key="4">
    <source>
        <dbReference type="SAM" id="MobiDB-lite"/>
    </source>
</evidence>
<evidence type="ECO:0000256" key="5">
    <source>
        <dbReference type="SAM" id="SignalP"/>
    </source>
</evidence>
<name>A0AAV7ZK21_9EUKA</name>